<evidence type="ECO:0000256" key="8">
    <source>
        <dbReference type="ARBA" id="ARBA00031423"/>
    </source>
</evidence>
<evidence type="ECO:0000256" key="5">
    <source>
        <dbReference type="ARBA" id="ARBA00022676"/>
    </source>
</evidence>
<evidence type="ECO:0000256" key="2">
    <source>
        <dbReference type="ARBA" id="ARBA00005684"/>
    </source>
</evidence>
<dbReference type="NCBIfam" id="TIGR00217">
    <property type="entry name" value="malQ"/>
    <property type="match status" value="1"/>
</dbReference>
<dbReference type="SUPFAM" id="SSF51445">
    <property type="entry name" value="(Trans)glycosidases"/>
    <property type="match status" value="1"/>
</dbReference>
<dbReference type="EC" id="2.4.1.25" evidence="3 10"/>
<evidence type="ECO:0000256" key="4">
    <source>
        <dbReference type="ARBA" id="ARBA00020295"/>
    </source>
</evidence>
<proteinExistence type="inferred from homology"/>
<dbReference type="InterPro" id="IPR003385">
    <property type="entry name" value="Glyco_hydro_77"/>
</dbReference>
<sequence length="490" mass="56775">MRECGILLPVTSIPSPYGIGGFSKEAYEFVDRLEEAGQKYWQVLPFGPTGYGDSPYQSFSAFAGNPYFIDLDTLAEEGLLTEAECLEADCGQYPRYVDYERIYKTRFAVLRKAFVRWKALGEKSAEELCPETKEYCVYMAVKNHFQGKSWAEWEEDIRVREPEAVGSLEKELEEEIAFYEFQQLKFQEQWKKLKDYAGSHGIRIIGDIPIYVAFDSADSWFHPELFQFNEDREPDFVAGCPPDGFSPTGQLWGNPLYRWDYHKKTGYAWWIRRMAYCFRMYDVVRVDHFRGFDEYYSIPAEDDTAAGGHWEKGPGLDLFRAAQRKLGKLDIIAEDLGFLTPSVFEMVKKSGFPGMKVLEFAFSADGQSIYLPYHYDENCVVYTGTHDNDTIQGWYKTMPEWDRDFSVRYLGNQHTPESEIHWDFIRAALGSRAKLAVIPMQDYLGLGNEARINEPSTLGDNWKWRLLPGEFDEKLAEKCRDLAWVYGRLS</sequence>
<dbReference type="PANTHER" id="PTHR32438">
    <property type="entry name" value="4-ALPHA-GLUCANOTRANSFERASE DPE1, CHLOROPLASTIC/AMYLOPLASTIC"/>
    <property type="match status" value="1"/>
</dbReference>
<evidence type="ECO:0000313" key="12">
    <source>
        <dbReference type="Proteomes" id="UP000824101"/>
    </source>
</evidence>
<dbReference type="Gene3D" id="3.20.20.80">
    <property type="entry name" value="Glycosidases"/>
    <property type="match status" value="1"/>
</dbReference>
<dbReference type="InterPro" id="IPR017853">
    <property type="entry name" value="GH"/>
</dbReference>
<protein>
    <recommendedName>
        <fullName evidence="4 10">4-alpha-glucanotransferase</fullName>
        <ecNumber evidence="3 10">2.4.1.25</ecNumber>
    </recommendedName>
    <alternativeName>
        <fullName evidence="8 10">Amylomaltase</fullName>
    </alternativeName>
    <alternativeName>
        <fullName evidence="9 10">Disproportionating enzyme</fullName>
    </alternativeName>
</protein>
<evidence type="ECO:0000256" key="3">
    <source>
        <dbReference type="ARBA" id="ARBA00012560"/>
    </source>
</evidence>
<comment type="catalytic activity">
    <reaction evidence="1 10">
        <text>Transfers a segment of a (1-&gt;4)-alpha-D-glucan to a new position in an acceptor, which may be glucose or a (1-&gt;4)-alpha-D-glucan.</text>
        <dbReference type="EC" id="2.4.1.25"/>
    </reaction>
</comment>
<keyword evidence="7 10" id="KW-0119">Carbohydrate metabolism</keyword>
<dbReference type="Proteomes" id="UP000824101">
    <property type="component" value="Unassembled WGS sequence"/>
</dbReference>
<dbReference type="AlphaFoldDB" id="A0A9D2K4B7"/>
<evidence type="ECO:0000256" key="1">
    <source>
        <dbReference type="ARBA" id="ARBA00000439"/>
    </source>
</evidence>
<reference evidence="11" key="2">
    <citation type="submission" date="2021-04" db="EMBL/GenBank/DDBJ databases">
        <authorList>
            <person name="Gilroy R."/>
        </authorList>
    </citation>
    <scope>NUCLEOTIDE SEQUENCE</scope>
    <source>
        <strain evidence="11">ChiBcec1-1093</strain>
    </source>
</reference>
<accession>A0A9D2K4B7</accession>
<dbReference type="PANTHER" id="PTHR32438:SF5">
    <property type="entry name" value="4-ALPHA-GLUCANOTRANSFERASE DPE1, CHLOROPLASTIC_AMYLOPLASTIC"/>
    <property type="match status" value="1"/>
</dbReference>
<evidence type="ECO:0000256" key="10">
    <source>
        <dbReference type="RuleBase" id="RU361207"/>
    </source>
</evidence>
<organism evidence="11 12">
    <name type="scientific">Candidatus Lachnoclostridium stercorigallinarum</name>
    <dbReference type="NCBI Taxonomy" id="2838634"/>
    <lineage>
        <taxon>Bacteria</taxon>
        <taxon>Bacillati</taxon>
        <taxon>Bacillota</taxon>
        <taxon>Clostridia</taxon>
        <taxon>Lachnospirales</taxon>
        <taxon>Lachnospiraceae</taxon>
    </lineage>
</organism>
<keyword evidence="6 10" id="KW-0808">Transferase</keyword>
<evidence type="ECO:0000256" key="7">
    <source>
        <dbReference type="ARBA" id="ARBA00023277"/>
    </source>
</evidence>
<gene>
    <name evidence="11" type="primary">malQ</name>
    <name evidence="11" type="ORF">IAA17_02450</name>
</gene>
<reference evidence="11" key="1">
    <citation type="journal article" date="2021" name="PeerJ">
        <title>Extensive microbial diversity within the chicken gut microbiome revealed by metagenomics and culture.</title>
        <authorList>
            <person name="Gilroy R."/>
            <person name="Ravi A."/>
            <person name="Getino M."/>
            <person name="Pursley I."/>
            <person name="Horton D.L."/>
            <person name="Alikhan N.F."/>
            <person name="Baker D."/>
            <person name="Gharbi K."/>
            <person name="Hall N."/>
            <person name="Watson M."/>
            <person name="Adriaenssens E.M."/>
            <person name="Foster-Nyarko E."/>
            <person name="Jarju S."/>
            <person name="Secka A."/>
            <person name="Antonio M."/>
            <person name="Oren A."/>
            <person name="Chaudhuri R.R."/>
            <person name="La Ragione R."/>
            <person name="Hildebrand F."/>
            <person name="Pallen M.J."/>
        </authorList>
    </citation>
    <scope>NUCLEOTIDE SEQUENCE</scope>
    <source>
        <strain evidence="11">ChiBcec1-1093</strain>
    </source>
</reference>
<dbReference type="NCBIfam" id="NF011080">
    <property type="entry name" value="PRK14508.1-3"/>
    <property type="match status" value="1"/>
</dbReference>
<comment type="caution">
    <text evidence="11">The sequence shown here is derived from an EMBL/GenBank/DDBJ whole genome shotgun (WGS) entry which is preliminary data.</text>
</comment>
<comment type="similarity">
    <text evidence="2 10">Belongs to the disproportionating enzyme family.</text>
</comment>
<dbReference type="GO" id="GO:0004134">
    <property type="term" value="F:4-alpha-glucanotransferase activity"/>
    <property type="evidence" value="ECO:0007669"/>
    <property type="project" value="UniProtKB-EC"/>
</dbReference>
<evidence type="ECO:0000256" key="9">
    <source>
        <dbReference type="ARBA" id="ARBA00031501"/>
    </source>
</evidence>
<name>A0A9D2K4B7_9FIRM</name>
<dbReference type="GO" id="GO:0005975">
    <property type="term" value="P:carbohydrate metabolic process"/>
    <property type="evidence" value="ECO:0007669"/>
    <property type="project" value="InterPro"/>
</dbReference>
<keyword evidence="5 10" id="KW-0328">Glycosyltransferase</keyword>
<evidence type="ECO:0000256" key="6">
    <source>
        <dbReference type="ARBA" id="ARBA00022679"/>
    </source>
</evidence>
<dbReference type="Pfam" id="PF02446">
    <property type="entry name" value="Glyco_hydro_77"/>
    <property type="match status" value="1"/>
</dbReference>
<evidence type="ECO:0000313" key="11">
    <source>
        <dbReference type="EMBL" id="HIZ78635.1"/>
    </source>
</evidence>
<dbReference type="EMBL" id="DXBC01000040">
    <property type="protein sequence ID" value="HIZ78635.1"/>
    <property type="molecule type" value="Genomic_DNA"/>
</dbReference>